<sequence>MSDMHLIEELKRFVRARSADAELELQGLVEACKKEMEIAGIYGDETDPLYRQAIRLYCKSHYGYDEDAERFQAAFCSLRDAMALSGDYTKEADNGSNANMEQ</sequence>
<evidence type="ECO:0000313" key="2">
    <source>
        <dbReference type="Proteomes" id="UP001600943"/>
    </source>
</evidence>
<dbReference type="EMBL" id="BAABYW010000001">
    <property type="protein sequence ID" value="GAA6410602.1"/>
    <property type="molecule type" value="Genomic_DNA"/>
</dbReference>
<gene>
    <name evidence="1" type="ORF">K040078D81_47190</name>
</gene>
<keyword evidence="2" id="KW-1185">Reference proteome</keyword>
<proteinExistence type="predicted"/>
<protein>
    <recommendedName>
        <fullName evidence="3">DNA-packaging protein</fullName>
    </recommendedName>
</protein>
<dbReference type="Proteomes" id="UP001600943">
    <property type="component" value="Unassembled WGS sequence"/>
</dbReference>
<accession>A0ABQ0BGN9</accession>
<evidence type="ECO:0000313" key="1">
    <source>
        <dbReference type="EMBL" id="GAA6410602.1"/>
    </source>
</evidence>
<evidence type="ECO:0008006" key="3">
    <source>
        <dbReference type="Google" id="ProtNLM"/>
    </source>
</evidence>
<dbReference type="RefSeq" id="WP_244807250.1">
    <property type="nucleotide sequence ID" value="NZ_BAABYW010000001.1"/>
</dbReference>
<reference evidence="1 2" key="1">
    <citation type="submission" date="2024-04" db="EMBL/GenBank/DDBJ databases">
        <title>Defined microbial consortia suppress multidrug-resistant proinflammatory Enterobacteriaceae via ecological control.</title>
        <authorList>
            <person name="Furuichi M."/>
            <person name="Kawaguchi T."/>
            <person name="Pust M."/>
            <person name="Yasuma K."/>
            <person name="Plichta D."/>
            <person name="Hasegawa N."/>
            <person name="Ohya T."/>
            <person name="Bhattarai S."/>
            <person name="Sasajima S."/>
            <person name="Aoto Y."/>
            <person name="Tuganbaev T."/>
            <person name="Yaginuma M."/>
            <person name="Ueda M."/>
            <person name="Okahashi N."/>
            <person name="Amafuji K."/>
            <person name="Kiridooshi Y."/>
            <person name="Sugita K."/>
            <person name="Strazar M."/>
            <person name="Skelly A."/>
            <person name="Suda W."/>
            <person name="Hattori M."/>
            <person name="Nakamoto N."/>
            <person name="Caballero S."/>
            <person name="Norman J."/>
            <person name="Olle B."/>
            <person name="Tanoue T."/>
            <person name="Arita M."/>
            <person name="Bucci V."/>
            <person name="Atarashi K."/>
            <person name="Xavier R."/>
            <person name="Honda K."/>
        </authorList>
    </citation>
    <scope>NUCLEOTIDE SEQUENCE [LARGE SCALE GENOMIC DNA]</scope>
    <source>
        <strain evidence="2">k04-0078-D8-1</strain>
    </source>
</reference>
<comment type="caution">
    <text evidence="1">The sequence shown here is derived from an EMBL/GenBank/DDBJ whole genome shotgun (WGS) entry which is preliminary data.</text>
</comment>
<organism evidence="1 2">
    <name type="scientific">Blautia hominis</name>
    <dbReference type="NCBI Taxonomy" id="2025493"/>
    <lineage>
        <taxon>Bacteria</taxon>
        <taxon>Bacillati</taxon>
        <taxon>Bacillota</taxon>
        <taxon>Clostridia</taxon>
        <taxon>Lachnospirales</taxon>
        <taxon>Lachnospiraceae</taxon>
        <taxon>Blautia</taxon>
    </lineage>
</organism>
<name>A0ABQ0BGN9_9FIRM</name>